<accession>A0A0G4I4X0</accession>
<feature type="compositionally biased region" description="Low complexity" evidence="1">
    <location>
        <begin position="164"/>
        <end position="174"/>
    </location>
</feature>
<feature type="region of interest" description="Disordered" evidence="1">
    <location>
        <begin position="274"/>
        <end position="296"/>
    </location>
</feature>
<evidence type="ECO:0000256" key="1">
    <source>
        <dbReference type="SAM" id="MobiDB-lite"/>
    </source>
</evidence>
<dbReference type="AlphaFoldDB" id="A0A0G4I4X0"/>
<feature type="region of interest" description="Disordered" evidence="1">
    <location>
        <begin position="91"/>
        <end position="174"/>
    </location>
</feature>
<evidence type="ECO:0000313" key="2">
    <source>
        <dbReference type="EMBL" id="CEM51984.1"/>
    </source>
</evidence>
<name>A0A0G4I4X0_9ALVE</name>
<gene>
    <name evidence="2" type="ORF">Cvel_10998</name>
</gene>
<feature type="compositionally biased region" description="Basic and acidic residues" evidence="1">
    <location>
        <begin position="274"/>
        <end position="288"/>
    </location>
</feature>
<reference evidence="2" key="1">
    <citation type="submission" date="2014-11" db="EMBL/GenBank/DDBJ databases">
        <authorList>
            <person name="Otto D Thomas"/>
            <person name="Naeem Raeece"/>
        </authorList>
    </citation>
    <scope>NUCLEOTIDE SEQUENCE</scope>
</reference>
<sequence>MSHLEDGTVGRAVTVSAQSLAGTMSVGGTRQAAIEKLSVYMLKKFGANNVKVIEEVVKAAVPSESSGSAQRKISTEKLEEIELEIMKRLKRKKSVSGMDGRRQPATTRPSTGTRLRLSEVLSSRIRADKTAQTRGNTAAATRQLGEQDHQPGPSSSTRHAVTQPPKAAGAPGWVGVPASIAESILSATTDGGPQANRRVWPGDIEGMVERPWFVPPGDIPKPVIGRKLPVDGWDVVQDIDRKMYEDSEKKKAEVEAGKREKYKKGLEGQTREIEAMREERREQKRRDMVGSSGTEESAADIYTLAFRFPSQQPVFSLSFTGEIQHMYG</sequence>
<protein>
    <submittedName>
        <fullName evidence="2">Uncharacterized protein</fullName>
    </submittedName>
</protein>
<organism evidence="2">
    <name type="scientific">Chromera velia CCMP2878</name>
    <dbReference type="NCBI Taxonomy" id="1169474"/>
    <lineage>
        <taxon>Eukaryota</taxon>
        <taxon>Sar</taxon>
        <taxon>Alveolata</taxon>
        <taxon>Colpodellida</taxon>
        <taxon>Chromeraceae</taxon>
        <taxon>Chromera</taxon>
    </lineage>
</organism>
<dbReference type="EMBL" id="CDMZ01005112">
    <property type="protein sequence ID" value="CEM51984.1"/>
    <property type="molecule type" value="Genomic_DNA"/>
</dbReference>
<proteinExistence type="predicted"/>
<feature type="compositionally biased region" description="Polar residues" evidence="1">
    <location>
        <begin position="104"/>
        <end position="113"/>
    </location>
</feature>
<dbReference type="VEuPathDB" id="CryptoDB:Cvel_10998"/>